<proteinExistence type="predicted"/>
<gene>
    <name evidence="2" type="ORF">CD31_07020</name>
</gene>
<feature type="domain" description="Metallo-beta-lactamase" evidence="1">
    <location>
        <begin position="24"/>
        <end position="227"/>
    </location>
</feature>
<comment type="caution">
    <text evidence="2">The sequence shown here is derived from an EMBL/GenBank/DDBJ whole genome shotgun (WGS) entry which is preliminary data.</text>
</comment>
<dbReference type="CDD" id="cd07726">
    <property type="entry name" value="ST1585-like_MBL-fold"/>
    <property type="match status" value="1"/>
</dbReference>
<accession>A0ABR4Y336</accession>
<evidence type="ECO:0000313" key="3">
    <source>
        <dbReference type="Proteomes" id="UP000030487"/>
    </source>
</evidence>
<dbReference type="SUPFAM" id="SSF56281">
    <property type="entry name" value="Metallo-hydrolase/oxidoreductase"/>
    <property type="match status" value="1"/>
</dbReference>
<dbReference type="RefSeq" id="WP_036076396.1">
    <property type="nucleotide sequence ID" value="NZ_AVCW01000015.1"/>
</dbReference>
<dbReference type="PANTHER" id="PTHR42951:SF22">
    <property type="entry name" value="METALLO BETA-LACTAMASE SUPERFAMILY LIPOPROTEIN"/>
    <property type="match status" value="1"/>
</dbReference>
<dbReference type="SMART" id="SM00849">
    <property type="entry name" value="Lactamase_B"/>
    <property type="match status" value="1"/>
</dbReference>
<dbReference type="EMBL" id="JPVR01000067">
    <property type="protein sequence ID" value="KGR87283.1"/>
    <property type="molecule type" value="Genomic_DNA"/>
</dbReference>
<dbReference type="InterPro" id="IPR036866">
    <property type="entry name" value="RibonucZ/Hydroxyglut_hydro"/>
</dbReference>
<dbReference type="Proteomes" id="UP000030487">
    <property type="component" value="Unassembled WGS sequence"/>
</dbReference>
<organism evidence="2 3">
    <name type="scientific">Lysinibacillus boronitolerans JCM 21713 = 10a = NBRC 103108</name>
    <dbReference type="NCBI Taxonomy" id="1294264"/>
    <lineage>
        <taxon>Bacteria</taxon>
        <taxon>Bacillati</taxon>
        <taxon>Bacillota</taxon>
        <taxon>Bacilli</taxon>
        <taxon>Bacillales</taxon>
        <taxon>Bacillaceae</taxon>
        <taxon>Lysinibacillus</taxon>
    </lineage>
</organism>
<dbReference type="InterPro" id="IPR001279">
    <property type="entry name" value="Metallo-B-lactamas"/>
</dbReference>
<dbReference type="InterPro" id="IPR050855">
    <property type="entry name" value="NDM-1-like"/>
</dbReference>
<evidence type="ECO:0000313" key="2">
    <source>
        <dbReference type="EMBL" id="KGR87283.1"/>
    </source>
</evidence>
<evidence type="ECO:0000259" key="1">
    <source>
        <dbReference type="SMART" id="SM00849"/>
    </source>
</evidence>
<dbReference type="Pfam" id="PF00753">
    <property type="entry name" value="Lactamase_B"/>
    <property type="match status" value="1"/>
</dbReference>
<sequence length="321" mass="36283">MTSVQQIAPNFYCIDTHDLGREQRTSSYLLIDEKIALIETSASPSVPYIMEGLQELNIAVEDIDYVIVTHIHLDHAGGAGLFLQSCPNAKLVVHPRGAAHMIDPSRLIRSAKGVYGAEFDRLFDPIVPIDAAKIIEVHHEQRLQLGQHHLTFYHTEGHAKHHVSMLYSATNGLFVGDTTGVRYPEMDGEAIDLIIPSTSPNQYDPETMEQSIKLYEKLQASELYFGHYGAYKNPAEAYRQVRYWTPLFLEEGRKAQAASSQFQEQVHYLDARLKELLFNYLQENGILSDHPVYQTIPFDTIVSAMGILDYLEKVNAQIPLK</sequence>
<dbReference type="InterPro" id="IPR037482">
    <property type="entry name" value="ST1585_MBL-fold"/>
</dbReference>
<name>A0ABR4Y336_9BACI</name>
<dbReference type="PANTHER" id="PTHR42951">
    <property type="entry name" value="METALLO-BETA-LACTAMASE DOMAIN-CONTAINING"/>
    <property type="match status" value="1"/>
</dbReference>
<dbReference type="Gene3D" id="3.60.15.10">
    <property type="entry name" value="Ribonuclease Z/Hydroxyacylglutathione hydrolase-like"/>
    <property type="match status" value="1"/>
</dbReference>
<keyword evidence="3" id="KW-1185">Reference proteome</keyword>
<protein>
    <submittedName>
        <fullName evidence="2">Beta-lactamase</fullName>
    </submittedName>
</protein>
<reference evidence="2 3" key="1">
    <citation type="submission" date="2014-02" db="EMBL/GenBank/DDBJ databases">
        <title>Draft genome sequence of Lysinibacillus boronitolerans NBRC 103108.</title>
        <authorList>
            <person name="Zhang F."/>
            <person name="Wang G."/>
            <person name="Zhang L."/>
        </authorList>
    </citation>
    <scope>NUCLEOTIDE SEQUENCE [LARGE SCALE GENOMIC DNA]</scope>
    <source>
        <strain evidence="2 3">NBRC 103108</strain>
    </source>
</reference>